<dbReference type="GO" id="GO:0048019">
    <property type="term" value="F:receptor antagonist activity"/>
    <property type="evidence" value="ECO:0007669"/>
    <property type="project" value="TreeGrafter"/>
</dbReference>
<evidence type="ECO:0000256" key="1">
    <source>
        <dbReference type="ARBA" id="ARBA00004613"/>
    </source>
</evidence>
<dbReference type="EMBL" id="VXIV02000879">
    <property type="protein sequence ID" value="KAF6035430.1"/>
    <property type="molecule type" value="Genomic_DNA"/>
</dbReference>
<dbReference type="PANTHER" id="PTHR45938">
    <property type="entry name" value="ACP24A4-RELATED"/>
    <property type="match status" value="1"/>
</dbReference>
<dbReference type="AlphaFoldDB" id="A0A7J7K9U8"/>
<organism evidence="6 7">
    <name type="scientific">Bugula neritina</name>
    <name type="common">Brown bryozoan</name>
    <name type="synonym">Sertularia neritina</name>
    <dbReference type="NCBI Taxonomy" id="10212"/>
    <lineage>
        <taxon>Eukaryota</taxon>
        <taxon>Metazoa</taxon>
        <taxon>Spiralia</taxon>
        <taxon>Lophotrochozoa</taxon>
        <taxon>Bryozoa</taxon>
        <taxon>Gymnolaemata</taxon>
        <taxon>Cheilostomatida</taxon>
        <taxon>Flustrina</taxon>
        <taxon>Buguloidea</taxon>
        <taxon>Bugulidae</taxon>
        <taxon>Bugula</taxon>
    </lineage>
</organism>
<evidence type="ECO:0000256" key="2">
    <source>
        <dbReference type="ARBA" id="ARBA00022525"/>
    </source>
</evidence>
<dbReference type="Proteomes" id="UP000593567">
    <property type="component" value="Unassembled WGS sequence"/>
</dbReference>
<dbReference type="GO" id="GO:0004867">
    <property type="term" value="F:serine-type endopeptidase inhibitor activity"/>
    <property type="evidence" value="ECO:0007669"/>
    <property type="project" value="InterPro"/>
</dbReference>
<dbReference type="SUPFAM" id="SSF57362">
    <property type="entry name" value="BPTI-like"/>
    <property type="match status" value="2"/>
</dbReference>
<dbReference type="InterPro" id="IPR020901">
    <property type="entry name" value="Prtase_inh_Kunz-CS"/>
</dbReference>
<proteinExistence type="predicted"/>
<dbReference type="PRINTS" id="PR00759">
    <property type="entry name" value="BASICPTASE"/>
</dbReference>
<evidence type="ECO:0000313" key="7">
    <source>
        <dbReference type="Proteomes" id="UP000593567"/>
    </source>
</evidence>
<evidence type="ECO:0000259" key="5">
    <source>
        <dbReference type="PROSITE" id="PS50279"/>
    </source>
</evidence>
<dbReference type="InterPro" id="IPR036880">
    <property type="entry name" value="Kunitz_BPTI_sf"/>
</dbReference>
<dbReference type="InterPro" id="IPR002223">
    <property type="entry name" value="Kunitz_BPTI"/>
</dbReference>
<evidence type="ECO:0000256" key="4">
    <source>
        <dbReference type="ARBA" id="ARBA00023157"/>
    </source>
</evidence>
<keyword evidence="4" id="KW-1015">Disulfide bond</keyword>
<dbReference type="SMART" id="SM00131">
    <property type="entry name" value="KU"/>
    <property type="match status" value="2"/>
</dbReference>
<feature type="domain" description="BPTI/Kunitz inhibitor" evidence="5">
    <location>
        <begin position="9"/>
        <end position="57"/>
    </location>
</feature>
<evidence type="ECO:0000256" key="3">
    <source>
        <dbReference type="ARBA" id="ARBA00022729"/>
    </source>
</evidence>
<dbReference type="Pfam" id="PF00014">
    <property type="entry name" value="Kunitz_BPTI"/>
    <property type="match status" value="1"/>
</dbReference>
<dbReference type="PANTHER" id="PTHR45938:SF11">
    <property type="entry name" value="WAP, KAZAL, IMMUNOGLOBULIN, KUNITZ AND NTR DOMAIN-CONTAINING PROTEIN 2-LIKE"/>
    <property type="match status" value="1"/>
</dbReference>
<comment type="caution">
    <text evidence="6">The sequence shown here is derived from an EMBL/GenBank/DDBJ whole genome shotgun (WGS) entry which is preliminary data.</text>
</comment>
<protein>
    <submittedName>
        <fullName evidence="6">SPINT3</fullName>
    </submittedName>
</protein>
<reference evidence="6" key="1">
    <citation type="submission" date="2020-06" db="EMBL/GenBank/DDBJ databases">
        <title>Draft genome of Bugula neritina, a colonial animal packing powerful symbionts and potential medicines.</title>
        <authorList>
            <person name="Rayko M."/>
        </authorList>
    </citation>
    <scope>NUCLEOTIDE SEQUENCE [LARGE SCALE GENOMIC DNA]</scope>
    <source>
        <strain evidence="6">Kwan_BN1</strain>
    </source>
</reference>
<name>A0A7J7K9U8_BUGNE</name>
<dbReference type="Gene3D" id="4.10.410.10">
    <property type="entry name" value="Pancreatic trypsin inhibitor Kunitz domain"/>
    <property type="match status" value="2"/>
</dbReference>
<keyword evidence="3" id="KW-0732">Signal</keyword>
<gene>
    <name evidence="6" type="ORF">EB796_006264</name>
</gene>
<dbReference type="GO" id="GO:0005615">
    <property type="term" value="C:extracellular space"/>
    <property type="evidence" value="ECO:0007669"/>
    <property type="project" value="TreeGrafter"/>
</dbReference>
<dbReference type="PROSITE" id="PS50279">
    <property type="entry name" value="BPTI_KUNITZ_2"/>
    <property type="match status" value="1"/>
</dbReference>
<keyword evidence="7" id="KW-1185">Reference proteome</keyword>
<accession>A0A7J7K9U8</accession>
<keyword evidence="2" id="KW-0964">Secreted</keyword>
<dbReference type="FunFam" id="4.10.410.10:FF:000020">
    <property type="entry name" value="Collagen, type VI, alpha 3"/>
    <property type="match status" value="1"/>
</dbReference>
<dbReference type="GO" id="GO:0050431">
    <property type="term" value="F:transforming growth factor beta binding"/>
    <property type="evidence" value="ECO:0007669"/>
    <property type="project" value="TreeGrafter"/>
</dbReference>
<dbReference type="OrthoDB" id="5950222at2759"/>
<evidence type="ECO:0000313" key="6">
    <source>
        <dbReference type="EMBL" id="KAF6035430.1"/>
    </source>
</evidence>
<comment type="subcellular location">
    <subcellularLocation>
        <location evidence="1">Secreted</location>
    </subcellularLocation>
</comment>
<sequence>MNRRVPEVCTQPLVTGRCRARFMRWGYKDGKCVEFVYGGCDGNDNNFTTERKCKRACRSKKPVREKCGPLALAGVLQGGCTGTGARRVYAYDPNAGQCRQFLQCEVGSHVFRSQRKCRRTCDRK</sequence>
<dbReference type="PROSITE" id="PS00280">
    <property type="entry name" value="BPTI_KUNITZ_1"/>
    <property type="match status" value="1"/>
</dbReference>